<comment type="subcellular location">
    <subcellularLocation>
        <location evidence="1">Membrane</location>
        <topology evidence="1">Single-pass membrane protein</topology>
    </subcellularLocation>
</comment>
<dbReference type="Proteomes" id="UP000321820">
    <property type="component" value="Chromosome"/>
</dbReference>
<evidence type="ECO:0000256" key="4">
    <source>
        <dbReference type="ARBA" id="ARBA00023136"/>
    </source>
</evidence>
<dbReference type="PROSITE" id="PS52015">
    <property type="entry name" value="TONB_CTD"/>
    <property type="match status" value="1"/>
</dbReference>
<evidence type="ECO:0000256" key="5">
    <source>
        <dbReference type="SAM" id="MobiDB-lite"/>
    </source>
</evidence>
<evidence type="ECO:0000313" key="9">
    <source>
        <dbReference type="Proteomes" id="UP000321820"/>
    </source>
</evidence>
<name>A0A5B9ECI3_9BACT</name>
<dbReference type="InterPro" id="IPR037682">
    <property type="entry name" value="TonB_C"/>
</dbReference>
<evidence type="ECO:0000256" key="2">
    <source>
        <dbReference type="ARBA" id="ARBA00022692"/>
    </source>
</evidence>
<accession>A0A5B9ECI3</accession>
<evidence type="ECO:0000256" key="3">
    <source>
        <dbReference type="ARBA" id="ARBA00022989"/>
    </source>
</evidence>
<dbReference type="GO" id="GO:0055085">
    <property type="term" value="P:transmembrane transport"/>
    <property type="evidence" value="ECO:0007669"/>
    <property type="project" value="InterPro"/>
</dbReference>
<keyword evidence="9" id="KW-1185">Reference proteome</keyword>
<dbReference type="InterPro" id="IPR006260">
    <property type="entry name" value="TonB/TolA_C"/>
</dbReference>
<dbReference type="NCBIfam" id="TIGR01352">
    <property type="entry name" value="tonB_Cterm"/>
    <property type="match status" value="1"/>
</dbReference>
<proteinExistence type="predicted"/>
<dbReference type="AlphaFoldDB" id="A0A5B9ECI3"/>
<dbReference type="SUPFAM" id="SSF74653">
    <property type="entry name" value="TolA/TonB C-terminal domain"/>
    <property type="match status" value="1"/>
</dbReference>
<sequence length="368" mass="37791">MARQTQTGYTGQRVVAAQQNDIAFSHFGIMNTGKQGRGSLFSALVINVTLLVVALILTAAAKKVSEAHKLTMLTAPSTPPPKPEPKPELPRPKPLPKPPVIPPTPPKIKIPETKLPDVPKPPEIKMETPKPVVLQPAPPKLVQPPPAPVKVNLGQAQAASVVNNSTHPSAVALGQTNNPIAPMTGPATSPVNLGQRGMAGMPPGSGMGPPSTKVNLGSGSPNGTLGGKDNAAQPVQGVKLGVAGGTGPLNSTGRVAGPVNLGQAAPPPMPKPAAPTNVSAATPPKVLYKPKPEYTDEARKLHLEGTVYVKVRVTASGAVQVLGISSGLGHGLDESALRVVQAMKFSPAMQNGQPVDWSGVVNVGFQML</sequence>
<feature type="domain" description="TonB C-terminal" evidence="7">
    <location>
        <begin position="279"/>
        <end position="368"/>
    </location>
</feature>
<keyword evidence="2 6" id="KW-0812">Transmembrane</keyword>
<dbReference type="KEGG" id="talb:FTW19_08495"/>
<reference evidence="8 9" key="1">
    <citation type="submission" date="2019-08" db="EMBL/GenBank/DDBJ databases">
        <title>Complete genome sequence of Terriglobus albidus strain ORNL.</title>
        <authorList>
            <person name="Podar M."/>
        </authorList>
    </citation>
    <scope>NUCLEOTIDE SEQUENCE [LARGE SCALE GENOMIC DNA]</scope>
    <source>
        <strain evidence="8 9">ORNL</strain>
    </source>
</reference>
<organism evidence="8 9">
    <name type="scientific">Terriglobus albidus</name>
    <dbReference type="NCBI Taxonomy" id="1592106"/>
    <lineage>
        <taxon>Bacteria</taxon>
        <taxon>Pseudomonadati</taxon>
        <taxon>Acidobacteriota</taxon>
        <taxon>Terriglobia</taxon>
        <taxon>Terriglobales</taxon>
        <taxon>Acidobacteriaceae</taxon>
        <taxon>Terriglobus</taxon>
    </lineage>
</organism>
<dbReference type="Pfam" id="PF03544">
    <property type="entry name" value="TonB_C"/>
    <property type="match status" value="1"/>
</dbReference>
<protein>
    <submittedName>
        <fullName evidence="8">Energy transducer TonB</fullName>
    </submittedName>
</protein>
<keyword evidence="3 6" id="KW-1133">Transmembrane helix</keyword>
<evidence type="ECO:0000259" key="7">
    <source>
        <dbReference type="PROSITE" id="PS52015"/>
    </source>
</evidence>
<dbReference type="Gene3D" id="3.30.1150.10">
    <property type="match status" value="1"/>
</dbReference>
<dbReference type="OrthoDB" id="115028at2"/>
<evidence type="ECO:0000313" key="8">
    <source>
        <dbReference type="EMBL" id="QEE28027.1"/>
    </source>
</evidence>
<feature type="compositionally biased region" description="Pro residues" evidence="5">
    <location>
        <begin position="92"/>
        <end position="108"/>
    </location>
</feature>
<evidence type="ECO:0000256" key="1">
    <source>
        <dbReference type="ARBA" id="ARBA00004167"/>
    </source>
</evidence>
<gene>
    <name evidence="8" type="ORF">FTW19_08495</name>
</gene>
<dbReference type="RefSeq" id="WP_147647217.1">
    <property type="nucleotide sequence ID" value="NZ_CP042806.1"/>
</dbReference>
<feature type="region of interest" description="Disordered" evidence="5">
    <location>
        <begin position="72"/>
        <end position="123"/>
    </location>
</feature>
<evidence type="ECO:0000256" key="6">
    <source>
        <dbReference type="SAM" id="Phobius"/>
    </source>
</evidence>
<dbReference type="EMBL" id="CP042806">
    <property type="protein sequence ID" value="QEE28027.1"/>
    <property type="molecule type" value="Genomic_DNA"/>
</dbReference>
<feature type="compositionally biased region" description="Basic and acidic residues" evidence="5">
    <location>
        <begin position="109"/>
        <end position="123"/>
    </location>
</feature>
<keyword evidence="4 6" id="KW-0472">Membrane</keyword>
<dbReference type="GO" id="GO:0016020">
    <property type="term" value="C:membrane"/>
    <property type="evidence" value="ECO:0007669"/>
    <property type="project" value="UniProtKB-SubCell"/>
</dbReference>
<feature type="transmembrane region" description="Helical" evidence="6">
    <location>
        <begin position="40"/>
        <end position="61"/>
    </location>
</feature>